<organism evidence="1 2">
    <name type="scientific">Stephania japonica</name>
    <dbReference type="NCBI Taxonomy" id="461633"/>
    <lineage>
        <taxon>Eukaryota</taxon>
        <taxon>Viridiplantae</taxon>
        <taxon>Streptophyta</taxon>
        <taxon>Embryophyta</taxon>
        <taxon>Tracheophyta</taxon>
        <taxon>Spermatophyta</taxon>
        <taxon>Magnoliopsida</taxon>
        <taxon>Ranunculales</taxon>
        <taxon>Menispermaceae</taxon>
        <taxon>Menispermoideae</taxon>
        <taxon>Cissampelideae</taxon>
        <taxon>Stephania</taxon>
    </lineage>
</organism>
<sequence length="51" mass="6008">MTYVHKRDLYGLLTSTRTDYKRTEQQKTRNSFGVYLLQNGALHFIHGVFDS</sequence>
<dbReference type="EMBL" id="JBBNAE010000011">
    <property type="protein sequence ID" value="KAK9084977.1"/>
    <property type="molecule type" value="Genomic_DNA"/>
</dbReference>
<comment type="caution">
    <text evidence="1">The sequence shown here is derived from an EMBL/GenBank/DDBJ whole genome shotgun (WGS) entry which is preliminary data.</text>
</comment>
<gene>
    <name evidence="1" type="ORF">Sjap_025388</name>
</gene>
<reference evidence="1 2" key="1">
    <citation type="submission" date="2024-01" db="EMBL/GenBank/DDBJ databases">
        <title>Genome assemblies of Stephania.</title>
        <authorList>
            <person name="Yang L."/>
        </authorList>
    </citation>
    <scope>NUCLEOTIDE SEQUENCE [LARGE SCALE GENOMIC DNA]</scope>
    <source>
        <strain evidence="1">QJT</strain>
        <tissue evidence="1">Leaf</tissue>
    </source>
</reference>
<dbReference type="AlphaFoldDB" id="A0AAP0E617"/>
<dbReference type="Proteomes" id="UP001417504">
    <property type="component" value="Unassembled WGS sequence"/>
</dbReference>
<evidence type="ECO:0000313" key="2">
    <source>
        <dbReference type="Proteomes" id="UP001417504"/>
    </source>
</evidence>
<accession>A0AAP0E617</accession>
<protein>
    <submittedName>
        <fullName evidence="1">Uncharacterized protein</fullName>
    </submittedName>
</protein>
<evidence type="ECO:0000313" key="1">
    <source>
        <dbReference type="EMBL" id="KAK9084977.1"/>
    </source>
</evidence>
<name>A0AAP0E617_9MAGN</name>
<proteinExistence type="predicted"/>
<keyword evidence="2" id="KW-1185">Reference proteome</keyword>